<evidence type="ECO:0000313" key="1">
    <source>
        <dbReference type="EMBL" id="KAF1914801.1"/>
    </source>
</evidence>
<organism evidence="1 2">
    <name type="scientific">Ampelomyces quisqualis</name>
    <name type="common">Powdery mildew agent</name>
    <dbReference type="NCBI Taxonomy" id="50730"/>
    <lineage>
        <taxon>Eukaryota</taxon>
        <taxon>Fungi</taxon>
        <taxon>Dikarya</taxon>
        <taxon>Ascomycota</taxon>
        <taxon>Pezizomycotina</taxon>
        <taxon>Dothideomycetes</taxon>
        <taxon>Pleosporomycetidae</taxon>
        <taxon>Pleosporales</taxon>
        <taxon>Pleosporineae</taxon>
        <taxon>Phaeosphaeriaceae</taxon>
        <taxon>Ampelomyces</taxon>
    </lineage>
</organism>
<dbReference type="AlphaFoldDB" id="A0A6A5QGE3"/>
<gene>
    <name evidence="1" type="ORF">BDU57DRAFT_519994</name>
</gene>
<accession>A0A6A5QGE3</accession>
<protein>
    <submittedName>
        <fullName evidence="1">Uncharacterized protein</fullName>
    </submittedName>
</protein>
<dbReference type="Proteomes" id="UP000800096">
    <property type="component" value="Unassembled WGS sequence"/>
</dbReference>
<proteinExistence type="predicted"/>
<dbReference type="EMBL" id="ML979137">
    <property type="protein sequence ID" value="KAF1914801.1"/>
    <property type="molecule type" value="Genomic_DNA"/>
</dbReference>
<keyword evidence="2" id="KW-1185">Reference proteome</keyword>
<sequence length="76" mass="8872">MAHPRTCILSAFSKLLYLIPTHYCRSFEIHQQARDTGQDAAREKAVDGKLTNRALVWVEDVHCISYLRWNESVVRR</sequence>
<reference evidence="1" key="1">
    <citation type="journal article" date="2020" name="Stud. Mycol.">
        <title>101 Dothideomycetes genomes: a test case for predicting lifestyles and emergence of pathogens.</title>
        <authorList>
            <person name="Haridas S."/>
            <person name="Albert R."/>
            <person name="Binder M."/>
            <person name="Bloem J."/>
            <person name="Labutti K."/>
            <person name="Salamov A."/>
            <person name="Andreopoulos B."/>
            <person name="Baker S."/>
            <person name="Barry K."/>
            <person name="Bills G."/>
            <person name="Bluhm B."/>
            <person name="Cannon C."/>
            <person name="Castanera R."/>
            <person name="Culley D."/>
            <person name="Daum C."/>
            <person name="Ezra D."/>
            <person name="Gonzalez J."/>
            <person name="Henrissat B."/>
            <person name="Kuo A."/>
            <person name="Liang C."/>
            <person name="Lipzen A."/>
            <person name="Lutzoni F."/>
            <person name="Magnuson J."/>
            <person name="Mondo S."/>
            <person name="Nolan M."/>
            <person name="Ohm R."/>
            <person name="Pangilinan J."/>
            <person name="Park H.-J."/>
            <person name="Ramirez L."/>
            <person name="Alfaro M."/>
            <person name="Sun H."/>
            <person name="Tritt A."/>
            <person name="Yoshinaga Y."/>
            <person name="Zwiers L.-H."/>
            <person name="Turgeon B."/>
            <person name="Goodwin S."/>
            <person name="Spatafora J."/>
            <person name="Crous P."/>
            <person name="Grigoriev I."/>
        </authorList>
    </citation>
    <scope>NUCLEOTIDE SEQUENCE</scope>
    <source>
        <strain evidence="1">HMLAC05119</strain>
    </source>
</reference>
<feature type="non-terminal residue" evidence="1">
    <location>
        <position position="76"/>
    </location>
</feature>
<evidence type="ECO:0000313" key="2">
    <source>
        <dbReference type="Proteomes" id="UP000800096"/>
    </source>
</evidence>
<name>A0A6A5QGE3_AMPQU</name>